<accession>A0A5P1FBG1</accession>
<dbReference type="Gramene" id="ONK73971">
    <property type="protein sequence ID" value="ONK73971"/>
    <property type="gene ID" value="A4U43_C03F1470"/>
</dbReference>
<dbReference type="EMBL" id="CM007383">
    <property type="protein sequence ID" value="ONK73971.1"/>
    <property type="molecule type" value="Genomic_DNA"/>
</dbReference>
<proteinExistence type="predicted"/>
<evidence type="ECO:0000313" key="1">
    <source>
        <dbReference type="EMBL" id="ONK73971.1"/>
    </source>
</evidence>
<gene>
    <name evidence="1" type="ORF">A4U43_C03F1470</name>
</gene>
<evidence type="ECO:0000313" key="2">
    <source>
        <dbReference type="Proteomes" id="UP000243459"/>
    </source>
</evidence>
<name>A0A5P1FBG1_ASPOF</name>
<organism evidence="1 2">
    <name type="scientific">Asparagus officinalis</name>
    <name type="common">Garden asparagus</name>
    <dbReference type="NCBI Taxonomy" id="4686"/>
    <lineage>
        <taxon>Eukaryota</taxon>
        <taxon>Viridiplantae</taxon>
        <taxon>Streptophyta</taxon>
        <taxon>Embryophyta</taxon>
        <taxon>Tracheophyta</taxon>
        <taxon>Spermatophyta</taxon>
        <taxon>Magnoliopsida</taxon>
        <taxon>Liliopsida</taxon>
        <taxon>Asparagales</taxon>
        <taxon>Asparagaceae</taxon>
        <taxon>Asparagoideae</taxon>
        <taxon>Asparagus</taxon>
    </lineage>
</organism>
<reference evidence="2" key="1">
    <citation type="journal article" date="2017" name="Nat. Commun.">
        <title>The asparagus genome sheds light on the origin and evolution of a young Y chromosome.</title>
        <authorList>
            <person name="Harkess A."/>
            <person name="Zhou J."/>
            <person name="Xu C."/>
            <person name="Bowers J.E."/>
            <person name="Van der Hulst R."/>
            <person name="Ayyampalayam S."/>
            <person name="Mercati F."/>
            <person name="Riccardi P."/>
            <person name="McKain M.R."/>
            <person name="Kakrana A."/>
            <person name="Tang H."/>
            <person name="Ray J."/>
            <person name="Groenendijk J."/>
            <person name="Arikit S."/>
            <person name="Mathioni S.M."/>
            <person name="Nakano M."/>
            <person name="Shan H."/>
            <person name="Telgmann-Rauber A."/>
            <person name="Kanno A."/>
            <person name="Yue Z."/>
            <person name="Chen H."/>
            <person name="Li W."/>
            <person name="Chen Y."/>
            <person name="Xu X."/>
            <person name="Zhang Y."/>
            <person name="Luo S."/>
            <person name="Chen H."/>
            <person name="Gao J."/>
            <person name="Mao Z."/>
            <person name="Pires J.C."/>
            <person name="Luo M."/>
            <person name="Kudrna D."/>
            <person name="Wing R.A."/>
            <person name="Meyers B.C."/>
            <person name="Yi K."/>
            <person name="Kong H."/>
            <person name="Lavrijsen P."/>
            <person name="Sunseri F."/>
            <person name="Falavigna A."/>
            <person name="Ye Y."/>
            <person name="Leebens-Mack J.H."/>
            <person name="Chen G."/>
        </authorList>
    </citation>
    <scope>NUCLEOTIDE SEQUENCE [LARGE SCALE GENOMIC DNA]</scope>
    <source>
        <strain evidence="2">cv. DH0086</strain>
    </source>
</reference>
<keyword evidence="2" id="KW-1185">Reference proteome</keyword>
<sequence length="207" mass="23027">MDLGSECSGIVEKRRRGSEFVSRRLTVAKRRAFSQVVPDFGKVARTICWEYDAASGYYYNLFYSSDLGKWVTEEEAFITSKVSRPDTGSSSASKGEFVPLTRYCEYALLILEYWANALDIQRSAELYEDLLKCCVANAMGEIIDDEDRGLHKRYASPSLRERGAQLSRAPSHVPTSNIPGYGTSTIIAMDMSSTVASGPSLSSDYDF</sequence>
<dbReference type="AlphaFoldDB" id="A0A5P1FBG1"/>
<dbReference type="Proteomes" id="UP000243459">
    <property type="component" value="Chromosome 3"/>
</dbReference>
<protein>
    <submittedName>
        <fullName evidence="1">Uncharacterized protein</fullName>
    </submittedName>
</protein>